<dbReference type="GO" id="GO:0006633">
    <property type="term" value="P:fatty acid biosynthetic process"/>
    <property type="evidence" value="ECO:0007669"/>
    <property type="project" value="TreeGrafter"/>
</dbReference>
<dbReference type="GO" id="GO:0004312">
    <property type="term" value="F:fatty acid synthase activity"/>
    <property type="evidence" value="ECO:0007669"/>
    <property type="project" value="TreeGrafter"/>
</dbReference>
<dbReference type="InterPro" id="IPR014030">
    <property type="entry name" value="Ketoacyl_synth_N"/>
</dbReference>
<keyword evidence="2" id="KW-0597">Phosphoprotein</keyword>
<feature type="non-terminal residue" evidence="4">
    <location>
        <position position="164"/>
    </location>
</feature>
<protein>
    <recommendedName>
        <fullName evidence="3">Ketosynthase family 3 (KS3) domain-containing protein</fullName>
    </recommendedName>
</protein>
<feature type="non-terminal residue" evidence="4">
    <location>
        <position position="1"/>
    </location>
</feature>
<feature type="domain" description="Ketosynthase family 3 (KS3)" evidence="3">
    <location>
        <begin position="1"/>
        <end position="164"/>
    </location>
</feature>
<dbReference type="Proteomes" id="UP000626109">
    <property type="component" value="Unassembled WGS sequence"/>
</dbReference>
<dbReference type="Gene3D" id="3.40.47.10">
    <property type="match status" value="1"/>
</dbReference>
<dbReference type="InterPro" id="IPR016039">
    <property type="entry name" value="Thiolase-like"/>
</dbReference>
<name>A0A813KEW2_POLGL</name>
<proteinExistence type="predicted"/>
<reference evidence="4" key="1">
    <citation type="submission" date="2021-02" db="EMBL/GenBank/DDBJ databases">
        <authorList>
            <person name="Dougan E. K."/>
            <person name="Rhodes N."/>
            <person name="Thang M."/>
            <person name="Chan C."/>
        </authorList>
    </citation>
    <scope>NUCLEOTIDE SEQUENCE</scope>
</reference>
<accession>A0A813KEW2</accession>
<sequence length="164" mass="17810">FDNKYFEISNNEAAGMDPLQRQVLEVGGNLLYMHGISKQVSNRKSRHAGVSVGLDKADFPTLGLDTGTMSSNNALAIIANRFSFVFNLKGPNFICDTACSASLTATHLAKGLLMERVWDPLEFHVALGTHLCLSPVPWIGCSLSHMVSPQGRCFTFNSSANGYL</sequence>
<organism evidence="4 5">
    <name type="scientific">Polarella glacialis</name>
    <name type="common">Dinoflagellate</name>
    <dbReference type="NCBI Taxonomy" id="89957"/>
    <lineage>
        <taxon>Eukaryota</taxon>
        <taxon>Sar</taxon>
        <taxon>Alveolata</taxon>
        <taxon>Dinophyceae</taxon>
        <taxon>Suessiales</taxon>
        <taxon>Suessiaceae</taxon>
        <taxon>Polarella</taxon>
    </lineage>
</organism>
<dbReference type="PROSITE" id="PS52004">
    <property type="entry name" value="KS3_2"/>
    <property type="match status" value="1"/>
</dbReference>
<keyword evidence="1" id="KW-0596">Phosphopantetheine</keyword>
<evidence type="ECO:0000259" key="3">
    <source>
        <dbReference type="PROSITE" id="PS52004"/>
    </source>
</evidence>
<dbReference type="Pfam" id="PF00109">
    <property type="entry name" value="ketoacyl-synt"/>
    <property type="match status" value="1"/>
</dbReference>
<evidence type="ECO:0000256" key="2">
    <source>
        <dbReference type="ARBA" id="ARBA00022553"/>
    </source>
</evidence>
<dbReference type="InterPro" id="IPR050091">
    <property type="entry name" value="PKS_NRPS_Biosynth_Enz"/>
</dbReference>
<comment type="caution">
    <text evidence="4">The sequence shown here is derived from an EMBL/GenBank/DDBJ whole genome shotgun (WGS) entry which is preliminary data.</text>
</comment>
<dbReference type="SUPFAM" id="SSF53901">
    <property type="entry name" value="Thiolase-like"/>
    <property type="match status" value="1"/>
</dbReference>
<dbReference type="InterPro" id="IPR020841">
    <property type="entry name" value="PKS_Beta-ketoAc_synthase_dom"/>
</dbReference>
<evidence type="ECO:0000313" key="5">
    <source>
        <dbReference type="Proteomes" id="UP000626109"/>
    </source>
</evidence>
<evidence type="ECO:0000313" key="4">
    <source>
        <dbReference type="EMBL" id="CAE8698582.1"/>
    </source>
</evidence>
<gene>
    <name evidence="4" type="ORF">PGLA2088_LOCUS30805</name>
</gene>
<dbReference type="AlphaFoldDB" id="A0A813KEW2"/>
<dbReference type="PANTHER" id="PTHR43775">
    <property type="entry name" value="FATTY ACID SYNTHASE"/>
    <property type="match status" value="1"/>
</dbReference>
<dbReference type="EMBL" id="CAJNNW010029011">
    <property type="protein sequence ID" value="CAE8698582.1"/>
    <property type="molecule type" value="Genomic_DNA"/>
</dbReference>
<evidence type="ECO:0000256" key="1">
    <source>
        <dbReference type="ARBA" id="ARBA00022450"/>
    </source>
</evidence>
<dbReference type="PANTHER" id="PTHR43775:SF37">
    <property type="entry name" value="SI:DKEY-61P9.11"/>
    <property type="match status" value="1"/>
</dbReference>